<evidence type="ECO:0000313" key="2">
    <source>
        <dbReference type="EMBL" id="SPQ27451.1"/>
    </source>
</evidence>
<gene>
    <name evidence="2" type="ORF">TT172_LOCUS9870</name>
</gene>
<dbReference type="AlphaFoldDB" id="A0A446BY72"/>
<feature type="region of interest" description="Disordered" evidence="1">
    <location>
        <begin position="631"/>
        <end position="656"/>
    </location>
</feature>
<feature type="compositionally biased region" description="Acidic residues" evidence="1">
    <location>
        <begin position="554"/>
        <end position="564"/>
    </location>
</feature>
<protein>
    <submittedName>
        <fullName evidence="2">9c65fc0d-157d-45e2-a678-ec9c306a1dd9</fullName>
    </submittedName>
</protein>
<evidence type="ECO:0000313" key="3">
    <source>
        <dbReference type="Proteomes" id="UP000289323"/>
    </source>
</evidence>
<accession>A0A446BY72</accession>
<dbReference type="PANTHER" id="PTHR34755:SF4">
    <property type="entry name" value="F-BOX DOMAIN-CONTAINING PROTEIN"/>
    <property type="match status" value="1"/>
</dbReference>
<organism evidence="2 3">
    <name type="scientific">Thermothielavioides terrestris</name>
    <dbReference type="NCBI Taxonomy" id="2587410"/>
    <lineage>
        <taxon>Eukaryota</taxon>
        <taxon>Fungi</taxon>
        <taxon>Dikarya</taxon>
        <taxon>Ascomycota</taxon>
        <taxon>Pezizomycotina</taxon>
        <taxon>Sordariomycetes</taxon>
        <taxon>Sordariomycetidae</taxon>
        <taxon>Sordariales</taxon>
        <taxon>Chaetomiaceae</taxon>
        <taxon>Thermothielavioides</taxon>
    </lineage>
</organism>
<evidence type="ECO:0000256" key="1">
    <source>
        <dbReference type="SAM" id="MobiDB-lite"/>
    </source>
</evidence>
<feature type="compositionally biased region" description="Polar residues" evidence="1">
    <location>
        <begin position="527"/>
        <end position="536"/>
    </location>
</feature>
<dbReference type="InterPro" id="IPR052109">
    <property type="entry name" value="SRRM_Domain-Containing"/>
</dbReference>
<sequence length="656" mass="73326">MTPGSEVEQKAKTTPKKSNARRGTKSRPDGVDEEEPPVPRESNTAGVKEAVIPDWTRLPYLILLRIFQYAAAPLTELREARWLTAASGVCRAFAEPALTALYECPPLLSRSMAHGLVSLLSKDPSTTLFNYRVKVRELWVDVEEIASKTYRGQPLDIEALVRNLPQLKSIRFFHQKDDAPYRSLDGSLRWHYPAALFEVLNGTPVPTGNAGPVEHARLSEWQWNRRLMGPKLDLAGIKALHQTPAFLGLKKLSFVNYQVPSLYAKAGASDDELASRDLAFVQSMADAITAVPTLQHLAIESSTVVNDRLLPLLPKSLQTLELVNCWDVNSEDFASYLLSSGSQLRHLILRHNQSLSLSFVTVLATACPRLELLYVDFKTYKHHEFYKDSDPSYDELLTAEQVPEWPQSLEALHLLNMKKWEAEAAENLIQSLIDSAPKLLKLRQLELKAMLSIPIHERSQLRNKWGTKLKRVFLREKKDPKPFFSLSEPAQQAATEVRGTKEKKSRKTVRATAVESPSRRSARLAAQFSNPSSRASSVGRDLRSGLGRPFYAEPDTDVDEEDEELKQGQGQVMTREGEDNSSGEESSSASPAGAPAATKTVPFRHGMCEKVVLQLDNQKLVETALTMDDFLDSEGDDLSDDDWAGEDEDFDSGYAW</sequence>
<feature type="region of interest" description="Disordered" evidence="1">
    <location>
        <begin position="488"/>
        <end position="601"/>
    </location>
</feature>
<dbReference type="EMBL" id="OUUZ01000019">
    <property type="protein sequence ID" value="SPQ27451.1"/>
    <property type="molecule type" value="Genomic_DNA"/>
</dbReference>
<dbReference type="Proteomes" id="UP000289323">
    <property type="component" value="Unassembled WGS sequence"/>
</dbReference>
<dbReference type="InterPro" id="IPR032675">
    <property type="entry name" value="LRR_dom_sf"/>
</dbReference>
<dbReference type="PANTHER" id="PTHR34755">
    <property type="entry name" value="SERINE/ARGININE REPETITIVE MATRIX PROTEIN 3-RELATED"/>
    <property type="match status" value="1"/>
</dbReference>
<name>A0A446BY72_9PEZI</name>
<proteinExistence type="predicted"/>
<feature type="region of interest" description="Disordered" evidence="1">
    <location>
        <begin position="1"/>
        <end position="45"/>
    </location>
</feature>
<dbReference type="Gene3D" id="3.80.10.10">
    <property type="entry name" value="Ribonuclease Inhibitor"/>
    <property type="match status" value="1"/>
</dbReference>
<reference evidence="2 3" key="1">
    <citation type="submission" date="2018-04" db="EMBL/GenBank/DDBJ databases">
        <authorList>
            <person name="Huttner S."/>
            <person name="Dainat J."/>
        </authorList>
    </citation>
    <scope>NUCLEOTIDE SEQUENCE [LARGE SCALE GENOMIC DNA]</scope>
</reference>
<feature type="compositionally biased region" description="Low complexity" evidence="1">
    <location>
        <begin position="583"/>
        <end position="597"/>
    </location>
</feature>
<dbReference type="SUPFAM" id="SSF52047">
    <property type="entry name" value="RNI-like"/>
    <property type="match status" value="1"/>
</dbReference>
<feature type="compositionally biased region" description="Basic residues" evidence="1">
    <location>
        <begin position="13"/>
        <end position="25"/>
    </location>
</feature>